<gene>
    <name evidence="4" type="ORF">SAMD00020551_3075</name>
</gene>
<dbReference type="STRING" id="1321606.SAMD00020551_3075"/>
<dbReference type="InterPro" id="IPR036390">
    <property type="entry name" value="WH_DNA-bd_sf"/>
</dbReference>
<evidence type="ECO:0000313" key="4">
    <source>
        <dbReference type="EMBL" id="GAM14920.1"/>
    </source>
</evidence>
<dbReference type="SUPFAM" id="SSF46785">
    <property type="entry name" value="Winged helix' DNA-binding domain"/>
    <property type="match status" value="1"/>
</dbReference>
<feature type="domain" description="Transcriptional repressor PaaX-like central Cas2-like" evidence="3">
    <location>
        <begin position="125"/>
        <end position="206"/>
    </location>
</feature>
<dbReference type="NCBIfam" id="TIGR02277">
    <property type="entry name" value="PaaX_trns_reg"/>
    <property type="match status" value="1"/>
</dbReference>
<dbReference type="PANTHER" id="PTHR30319:SF1">
    <property type="entry name" value="TRANSCRIPTIONAL REPRESSOR PAAX"/>
    <property type="match status" value="1"/>
</dbReference>
<dbReference type="Pfam" id="PF07848">
    <property type="entry name" value="PaaX"/>
    <property type="match status" value="1"/>
</dbReference>
<dbReference type="Gene3D" id="1.10.10.10">
    <property type="entry name" value="Winged helix-like DNA-binding domain superfamily/Winged helix DNA-binding domain"/>
    <property type="match status" value="1"/>
</dbReference>
<dbReference type="AlphaFoldDB" id="A0A0A8X4P9"/>
<comment type="caution">
    <text evidence="4">The sequence shown here is derived from an EMBL/GenBank/DDBJ whole genome shotgun (WGS) entry which is preliminary data.</text>
</comment>
<protein>
    <submittedName>
        <fullName evidence="4">Phenylacetic acid degradation operon negative regulatory protein PaaX</fullName>
    </submittedName>
</protein>
<dbReference type="Pfam" id="PF20803">
    <property type="entry name" value="PaaX_M"/>
    <property type="match status" value="1"/>
</dbReference>
<dbReference type="PIRSF" id="PIRSF020623">
    <property type="entry name" value="PaaX"/>
    <property type="match status" value="1"/>
</dbReference>
<evidence type="ECO:0000259" key="1">
    <source>
        <dbReference type="Pfam" id="PF07848"/>
    </source>
</evidence>
<dbReference type="Pfam" id="PF08223">
    <property type="entry name" value="PaaX_C"/>
    <property type="match status" value="1"/>
</dbReference>
<organism evidence="4 5">
    <name type="scientific">Mesobacillus selenatarsenatis (strain DSM 18680 / JCM 14380 / FERM P-15431 / SF-1)</name>
    <dbReference type="NCBI Taxonomy" id="1321606"/>
    <lineage>
        <taxon>Bacteria</taxon>
        <taxon>Bacillati</taxon>
        <taxon>Bacillota</taxon>
        <taxon>Bacilli</taxon>
        <taxon>Bacillales</taxon>
        <taxon>Bacillaceae</taxon>
        <taxon>Mesobacillus</taxon>
    </lineage>
</organism>
<keyword evidence="5" id="KW-1185">Reference proteome</keyword>
<evidence type="ECO:0000259" key="3">
    <source>
        <dbReference type="Pfam" id="PF20803"/>
    </source>
</evidence>
<evidence type="ECO:0000313" key="5">
    <source>
        <dbReference type="Proteomes" id="UP000031014"/>
    </source>
</evidence>
<dbReference type="InterPro" id="IPR011965">
    <property type="entry name" value="PaaX_trns_reg"/>
</dbReference>
<dbReference type="PANTHER" id="PTHR30319">
    <property type="entry name" value="PHENYLACETIC ACID REGULATOR-RELATED TRANSCRIPTIONAL REPRESSOR"/>
    <property type="match status" value="1"/>
</dbReference>
<evidence type="ECO:0000259" key="2">
    <source>
        <dbReference type="Pfam" id="PF08223"/>
    </source>
</evidence>
<dbReference type="InterPro" id="IPR048846">
    <property type="entry name" value="PaaX-like_central"/>
</dbReference>
<proteinExistence type="predicted"/>
<accession>A0A0A8X4P9</accession>
<dbReference type="EMBL" id="BASE01000071">
    <property type="protein sequence ID" value="GAM14920.1"/>
    <property type="molecule type" value="Genomic_DNA"/>
</dbReference>
<dbReference type="Gene3D" id="3.30.70.2650">
    <property type="match status" value="1"/>
</dbReference>
<reference evidence="4 5" key="1">
    <citation type="submission" date="2013-06" db="EMBL/GenBank/DDBJ databases">
        <title>Whole genome shotgun sequence of Bacillus selenatarsenatis SF-1.</title>
        <authorList>
            <person name="Kuroda M."/>
            <person name="Sei K."/>
            <person name="Yamashita M."/>
            <person name="Ike M."/>
        </authorList>
    </citation>
    <scope>NUCLEOTIDE SEQUENCE [LARGE SCALE GENOMIC DNA]</scope>
    <source>
        <strain evidence="4 5">SF-1</strain>
    </source>
</reference>
<dbReference type="Gene3D" id="1.20.58.1460">
    <property type="match status" value="1"/>
</dbReference>
<name>A0A0A8X4P9_MESS1</name>
<feature type="domain" description="Transcriptional repressor PaaX-like N-terminal" evidence="1">
    <location>
        <begin position="40"/>
        <end position="107"/>
    </location>
</feature>
<dbReference type="Proteomes" id="UP000031014">
    <property type="component" value="Unassembled WGS sequence"/>
</dbReference>
<dbReference type="GO" id="GO:0006351">
    <property type="term" value="P:DNA-templated transcription"/>
    <property type="evidence" value="ECO:0007669"/>
    <property type="project" value="InterPro"/>
</dbReference>
<sequence>MVFHFLSKLFLQNNDNIVKYSITVLLRTTKTDEDDISLNTRSMIFTLYGDYISHYGSKIWIGSLIRLLNEFGHNDQSVRAAISRMNKQGWVQAEKIGNKSYYSLTPRGQKRIDEAGKRIFKLKPEDWDGKWRILMYTIPEEIRNVRDELRKELIWSGFGSMSNSFWISANNLERQVRDLIEKYEIEEYVDFFVAEYKGPHENQRLVEKSWDLGEINAKYQDFISEYSQKYIIDKNKIQKGSMSDAECFVERTKLVHEYRKFLFFDPGLPEELLPEKWLGSHAAALFSEYYKELAEPASRFFESVFKEGNEIKHKDVDYNVMDHPYILE</sequence>
<dbReference type="InterPro" id="IPR036388">
    <property type="entry name" value="WH-like_DNA-bd_sf"/>
</dbReference>
<dbReference type="InterPro" id="IPR012906">
    <property type="entry name" value="PaaX-like_N"/>
</dbReference>
<feature type="domain" description="Transcriptional repressor PaaX-like C-terminal" evidence="2">
    <location>
        <begin position="210"/>
        <end position="302"/>
    </location>
</feature>
<dbReference type="InterPro" id="IPR013225">
    <property type="entry name" value="PaaX_C"/>
</dbReference>